<dbReference type="InterPro" id="IPR010255">
    <property type="entry name" value="Haem_peroxidase_sf"/>
</dbReference>
<sequence>MASLITNPATGRGCSRAPDILTFTSSAQRLTCLRLDLLPCGGRSTSSKRQAHTSLPCTVGTISDYLFTKTGTTDEDVSDLIDPKDPTKLAYFGVQQLLAGRIPENVEMLGNLLSSLGKPLDDRKILLEDIVGWLATTGRSRHHGPNSFVNGVQGQFINLLWNDLPHPPTVDLAPEHCYRSADGSHNNLTGYPMLGAAKQPYARSVKPHHAHAPNVAKPEDFFDAILRRKPGPRGFKQASPACCLHSQT</sequence>
<comment type="caution">
    <text evidence="2">The sequence shown here is derived from an EMBL/GenBank/DDBJ whole genome shotgun (WGS) entry which is preliminary data.</text>
</comment>
<evidence type="ECO:0000313" key="3">
    <source>
        <dbReference type="Proteomes" id="UP000235392"/>
    </source>
</evidence>
<dbReference type="SUPFAM" id="SSF48113">
    <property type="entry name" value="Heme-dependent peroxidases"/>
    <property type="match status" value="1"/>
</dbReference>
<dbReference type="EMBL" id="PGCI01000286">
    <property type="protein sequence ID" value="PLW30806.1"/>
    <property type="molecule type" value="Genomic_DNA"/>
</dbReference>
<dbReference type="AlphaFoldDB" id="A0A2N5TZ66"/>
<accession>A0A2N5TZ66</accession>
<gene>
    <name evidence="2" type="ORF">PCASD_13384</name>
    <name evidence="1" type="ORF">PCASD_20038</name>
</gene>
<reference evidence="2 3" key="1">
    <citation type="submission" date="2017-11" db="EMBL/GenBank/DDBJ databases">
        <title>De novo assembly and phasing of dikaryotic genomes from two isolates of Puccinia coronata f. sp. avenae, the causal agent of oat crown rust.</title>
        <authorList>
            <person name="Miller M.E."/>
            <person name="Zhang Y."/>
            <person name="Omidvar V."/>
            <person name="Sperschneider J."/>
            <person name="Schwessinger B."/>
            <person name="Raley C."/>
            <person name="Palmer J.M."/>
            <person name="Garnica D."/>
            <person name="Upadhyaya N."/>
            <person name="Rathjen J."/>
            <person name="Taylor J.M."/>
            <person name="Park R.F."/>
            <person name="Dodds P.N."/>
            <person name="Hirsch C.D."/>
            <person name="Kianian S.F."/>
            <person name="Figueroa M."/>
        </authorList>
    </citation>
    <scope>NUCLEOTIDE SEQUENCE [LARGE SCALE GENOMIC DNA]</scope>
    <source>
        <strain evidence="2">12SD80</strain>
    </source>
</reference>
<evidence type="ECO:0000313" key="1">
    <source>
        <dbReference type="EMBL" id="PLW06620.1"/>
    </source>
</evidence>
<dbReference type="GO" id="GO:0020037">
    <property type="term" value="F:heme binding"/>
    <property type="evidence" value="ECO:0007669"/>
    <property type="project" value="InterPro"/>
</dbReference>
<dbReference type="InterPro" id="IPR019791">
    <property type="entry name" value="Haem_peroxidase_animal"/>
</dbReference>
<dbReference type="Proteomes" id="UP000235392">
    <property type="component" value="Unassembled WGS sequence"/>
</dbReference>
<dbReference type="Gene3D" id="1.10.640.10">
    <property type="entry name" value="Haem peroxidase domain superfamily, animal type"/>
    <property type="match status" value="1"/>
</dbReference>
<protein>
    <submittedName>
        <fullName evidence="2">Uncharacterized protein</fullName>
    </submittedName>
</protein>
<proteinExistence type="predicted"/>
<dbReference type="GO" id="GO:0004601">
    <property type="term" value="F:peroxidase activity"/>
    <property type="evidence" value="ECO:0007669"/>
    <property type="project" value="InterPro"/>
</dbReference>
<name>A0A2N5TZ66_9BASI</name>
<organism evidence="2 3">
    <name type="scientific">Puccinia coronata f. sp. avenae</name>
    <dbReference type="NCBI Taxonomy" id="200324"/>
    <lineage>
        <taxon>Eukaryota</taxon>
        <taxon>Fungi</taxon>
        <taxon>Dikarya</taxon>
        <taxon>Basidiomycota</taxon>
        <taxon>Pucciniomycotina</taxon>
        <taxon>Pucciniomycetes</taxon>
        <taxon>Pucciniales</taxon>
        <taxon>Pucciniaceae</taxon>
        <taxon>Puccinia</taxon>
    </lineage>
</organism>
<dbReference type="PROSITE" id="PS50292">
    <property type="entry name" value="PEROXIDASE_3"/>
    <property type="match status" value="1"/>
</dbReference>
<dbReference type="EMBL" id="PGCI01001202">
    <property type="protein sequence ID" value="PLW06620.1"/>
    <property type="molecule type" value="Genomic_DNA"/>
</dbReference>
<dbReference type="InterPro" id="IPR037120">
    <property type="entry name" value="Haem_peroxidase_sf_animal"/>
</dbReference>
<dbReference type="GO" id="GO:0006979">
    <property type="term" value="P:response to oxidative stress"/>
    <property type="evidence" value="ECO:0007669"/>
    <property type="project" value="InterPro"/>
</dbReference>
<evidence type="ECO:0000313" key="2">
    <source>
        <dbReference type="EMBL" id="PLW30806.1"/>
    </source>
</evidence>